<feature type="non-terminal residue" evidence="1">
    <location>
        <position position="218"/>
    </location>
</feature>
<name>A0ABU4GIN6_9CLOT</name>
<protein>
    <submittedName>
        <fullName evidence="1">Uncharacterized protein</fullName>
    </submittedName>
</protein>
<accession>A0ABU4GIN6</accession>
<keyword evidence="2" id="KW-1185">Reference proteome</keyword>
<evidence type="ECO:0000313" key="1">
    <source>
        <dbReference type="EMBL" id="MDW2797469.1"/>
    </source>
</evidence>
<proteinExistence type="predicted"/>
<comment type="caution">
    <text evidence="1">The sequence shown here is derived from an EMBL/GenBank/DDBJ whole genome shotgun (WGS) entry which is preliminary data.</text>
</comment>
<evidence type="ECO:0000313" key="2">
    <source>
        <dbReference type="Proteomes" id="UP001276854"/>
    </source>
</evidence>
<organism evidence="1 2">
    <name type="scientific">Clostridium boliviensis</name>
    <dbReference type="NCBI Taxonomy" id="318465"/>
    <lineage>
        <taxon>Bacteria</taxon>
        <taxon>Bacillati</taxon>
        <taxon>Bacillota</taxon>
        <taxon>Clostridia</taxon>
        <taxon>Eubacteriales</taxon>
        <taxon>Clostridiaceae</taxon>
        <taxon>Clostridium</taxon>
    </lineage>
</organism>
<dbReference type="EMBL" id="JAWONS010000109">
    <property type="protein sequence ID" value="MDW2797469.1"/>
    <property type="molecule type" value="Genomic_DNA"/>
</dbReference>
<reference evidence="1 2" key="1">
    <citation type="submission" date="2023-10" db="EMBL/GenBank/DDBJ databases">
        <title>A novel Glycoside Hydrolase 43-Like Enzyme from Clostrdium boliviensis is an Endo-xylanase, and a Candidate for Xylooligosaccharides Production from Different Xylan Substrates.</title>
        <authorList>
            <person name="Alvarez M.T."/>
            <person name="Rocabado-Villegas L.R."/>
            <person name="Salas-Veizaga D.M."/>
            <person name="Linares-Pasten J.A."/>
            <person name="Gudmundsdottir E.E."/>
            <person name="Hreggvidsson G.O."/>
            <person name="Adlercreutz P."/>
            <person name="Nordberg Karlsson E."/>
        </authorList>
    </citation>
    <scope>NUCLEOTIDE SEQUENCE [LARGE SCALE GENOMIC DNA]</scope>
    <source>
        <strain evidence="1 2">E-1</strain>
    </source>
</reference>
<sequence>MDCKNETLKPYQLMGAVQMYGATGEDEYKEYVMAHLSRLETAQGMAVSLPEQDYPAYFFALDQTGHEKYRHKIEDVMKTPEWTLELMPFITAYDTRYKSKEHYNDIVVKFRNKEKFIGKDMVLLIDTIAQMSEEIYEYYRELRDLFKVIIKEKMKDLPHSSEMIEIGYSILKACNIGVLQKEKYGNFGELVWETISGIDNKTDTDLYEMICAQHIIFN</sequence>
<gene>
    <name evidence="1" type="ORF">RZO55_07755</name>
</gene>
<dbReference type="Proteomes" id="UP001276854">
    <property type="component" value="Unassembled WGS sequence"/>
</dbReference>